<dbReference type="PANTHER" id="PTHR43531:SF14">
    <property type="entry name" value="METHYL-ACCEPTING CHEMOTAXIS PROTEIN I-RELATED"/>
    <property type="match status" value="1"/>
</dbReference>
<dbReference type="Gene3D" id="1.20.120.30">
    <property type="entry name" value="Aspartate receptor, ligand-binding domain"/>
    <property type="match status" value="1"/>
</dbReference>
<keyword evidence="17" id="KW-1185">Reference proteome</keyword>
<proteinExistence type="inferred from homology"/>
<dbReference type="CDD" id="cd06225">
    <property type="entry name" value="HAMP"/>
    <property type="match status" value="1"/>
</dbReference>
<dbReference type="InterPro" id="IPR003122">
    <property type="entry name" value="Tar_rcpt_lig-bd"/>
</dbReference>
<dbReference type="SMART" id="SM00304">
    <property type="entry name" value="HAMP"/>
    <property type="match status" value="1"/>
</dbReference>
<evidence type="ECO:0000313" key="17">
    <source>
        <dbReference type="Proteomes" id="UP000219271"/>
    </source>
</evidence>
<dbReference type="SMART" id="SM00283">
    <property type="entry name" value="MA"/>
    <property type="match status" value="1"/>
</dbReference>
<evidence type="ECO:0000256" key="10">
    <source>
        <dbReference type="ARBA" id="ARBA00029447"/>
    </source>
</evidence>
<evidence type="ECO:0000256" key="13">
    <source>
        <dbReference type="SAM" id="Phobius"/>
    </source>
</evidence>
<evidence type="ECO:0000256" key="4">
    <source>
        <dbReference type="ARBA" id="ARBA00022500"/>
    </source>
</evidence>
<evidence type="ECO:0000259" key="14">
    <source>
        <dbReference type="PROSITE" id="PS50111"/>
    </source>
</evidence>
<dbReference type="Pfam" id="PF00672">
    <property type="entry name" value="HAMP"/>
    <property type="match status" value="1"/>
</dbReference>
<dbReference type="GO" id="GO:0007165">
    <property type="term" value="P:signal transduction"/>
    <property type="evidence" value="ECO:0007669"/>
    <property type="project" value="UniProtKB-KW"/>
</dbReference>
<dbReference type="CDD" id="cd11386">
    <property type="entry name" value="MCP_signal"/>
    <property type="match status" value="1"/>
</dbReference>
<feature type="domain" description="HAMP" evidence="15">
    <location>
        <begin position="216"/>
        <end position="268"/>
    </location>
</feature>
<dbReference type="PANTHER" id="PTHR43531">
    <property type="entry name" value="PROTEIN ICFG"/>
    <property type="match status" value="1"/>
</dbReference>
<dbReference type="InterPro" id="IPR035440">
    <property type="entry name" value="4HB_MCP_dom_sf"/>
</dbReference>
<dbReference type="AlphaFoldDB" id="A0A286BUW8"/>
<name>A0A286BUW8_9GAMM</name>
<evidence type="ECO:0000256" key="11">
    <source>
        <dbReference type="PROSITE-ProRule" id="PRU00284"/>
    </source>
</evidence>
<reference evidence="17" key="1">
    <citation type="submission" date="2017-09" db="EMBL/GenBank/DDBJ databases">
        <authorList>
            <person name="Varghese N."/>
            <person name="Submissions S."/>
        </authorList>
    </citation>
    <scope>NUCLEOTIDE SEQUENCE [LARGE SCALE GENOMIC DNA]</scope>
    <source>
        <strain evidence="17">JKS000234</strain>
    </source>
</reference>
<keyword evidence="9 11" id="KW-0807">Transducer</keyword>
<dbReference type="PROSITE" id="PS50885">
    <property type="entry name" value="HAMP"/>
    <property type="match status" value="1"/>
</dbReference>
<comment type="similarity">
    <text evidence="10">Belongs to the methyl-accepting chemotaxis (MCP) protein family.</text>
</comment>
<evidence type="ECO:0000313" key="16">
    <source>
        <dbReference type="EMBL" id="SOD37952.1"/>
    </source>
</evidence>
<evidence type="ECO:0000256" key="1">
    <source>
        <dbReference type="ARBA" id="ARBA00004429"/>
    </source>
</evidence>
<sequence length="523" mass="55674">MIKKLSIRTALLTLLAFMTLLLLVVSAMGISAINSGNQSLDTINRIQGIELNSLYQSNADLMRARASAALAVRKIEIGLLDEGSSVTKQAQADVASSQRHLNAFIDAGTVTAQGKTLADAVAATFAAYHKGAIMPMMDALEKQYTDEYYQVLEGNLSMLAGNYAKAVNDFSLYADGISAARLAQAARNETQMKIMIGVAMALTLLLIALAWELLRRSLLRPLDGAIQHLEQIAAGDLSQPLPEAGKNELGRLNQALANMQQALSSSVSSVREASLQIDVGSRELAAGTVHLSQRTEESAASLEQTAASMEQLTATVRLNASNAKEANQLASNVSDSADRGAEVVGYVMEKMQEITQSSNRIGDILSVIDGIAFQTNILALNASVEAARAGEQGRGFAVVANEVRTLAGRSATAAKEIRELIAESQSRVKEGSDMATRAGETMDEISSEVMRVTSLMKEISIASQEQSRGIEQVNQAVTQMDEAAQQNAALVEEASAATQSLEAQSQQLQDSMAHFRVVAALPS</sequence>
<evidence type="ECO:0000256" key="7">
    <source>
        <dbReference type="ARBA" id="ARBA00022989"/>
    </source>
</evidence>
<dbReference type="PRINTS" id="PR00260">
    <property type="entry name" value="CHEMTRNSDUCR"/>
</dbReference>
<keyword evidence="3" id="KW-0488">Methylation</keyword>
<dbReference type="GO" id="GO:0005886">
    <property type="term" value="C:plasma membrane"/>
    <property type="evidence" value="ECO:0007669"/>
    <property type="project" value="UniProtKB-SubCell"/>
</dbReference>
<evidence type="ECO:0000259" key="15">
    <source>
        <dbReference type="PROSITE" id="PS50885"/>
    </source>
</evidence>
<dbReference type="EMBL" id="OCMY01000001">
    <property type="protein sequence ID" value="SOD37952.1"/>
    <property type="molecule type" value="Genomic_DNA"/>
</dbReference>
<evidence type="ECO:0000256" key="12">
    <source>
        <dbReference type="SAM" id="Coils"/>
    </source>
</evidence>
<keyword evidence="2" id="KW-1003">Cell membrane</keyword>
<dbReference type="SUPFAM" id="SSF47170">
    <property type="entry name" value="Aspartate receptor, ligand-binding domain"/>
    <property type="match status" value="1"/>
</dbReference>
<feature type="transmembrane region" description="Helical" evidence="13">
    <location>
        <begin position="194"/>
        <end position="214"/>
    </location>
</feature>
<organism evidence="16 17">
    <name type="scientific">Candidatus Pantoea floridensis</name>
    <dbReference type="NCBI Taxonomy" id="1938870"/>
    <lineage>
        <taxon>Bacteria</taxon>
        <taxon>Pseudomonadati</taxon>
        <taxon>Pseudomonadota</taxon>
        <taxon>Gammaproteobacteria</taxon>
        <taxon>Enterobacterales</taxon>
        <taxon>Erwiniaceae</taxon>
        <taxon>Pantoea</taxon>
    </lineage>
</organism>
<dbReference type="PROSITE" id="PS50111">
    <property type="entry name" value="CHEMOTAXIS_TRANSDUC_2"/>
    <property type="match status" value="1"/>
</dbReference>
<evidence type="ECO:0000256" key="2">
    <source>
        <dbReference type="ARBA" id="ARBA00022475"/>
    </source>
</evidence>
<protein>
    <submittedName>
        <fullName evidence="16">Methyl-accepting chemotaxis sensory transducer with TarH sensor</fullName>
    </submittedName>
</protein>
<dbReference type="GO" id="GO:0006935">
    <property type="term" value="P:chemotaxis"/>
    <property type="evidence" value="ECO:0007669"/>
    <property type="project" value="UniProtKB-KW"/>
</dbReference>
<dbReference type="FunFam" id="1.10.287.950:FF:000001">
    <property type="entry name" value="Methyl-accepting chemotaxis sensory transducer"/>
    <property type="match status" value="1"/>
</dbReference>
<dbReference type="Gene3D" id="1.10.287.950">
    <property type="entry name" value="Methyl-accepting chemotaxis protein"/>
    <property type="match status" value="1"/>
</dbReference>
<keyword evidence="4" id="KW-0145">Chemotaxis</keyword>
<dbReference type="Pfam" id="PF02203">
    <property type="entry name" value="TarH"/>
    <property type="match status" value="1"/>
</dbReference>
<keyword evidence="5" id="KW-0997">Cell inner membrane</keyword>
<dbReference type="Pfam" id="PF00015">
    <property type="entry name" value="MCPsignal"/>
    <property type="match status" value="1"/>
</dbReference>
<evidence type="ECO:0000256" key="9">
    <source>
        <dbReference type="ARBA" id="ARBA00023224"/>
    </source>
</evidence>
<dbReference type="InterPro" id="IPR004090">
    <property type="entry name" value="Chemotax_Me-accpt_rcpt"/>
</dbReference>
<feature type="coiled-coil region" evidence="12">
    <location>
        <begin position="473"/>
        <end position="511"/>
    </location>
</feature>
<dbReference type="InterPro" id="IPR004089">
    <property type="entry name" value="MCPsignal_dom"/>
</dbReference>
<feature type="domain" description="Methyl-accepting transducer" evidence="14">
    <location>
        <begin position="273"/>
        <end position="502"/>
    </location>
</feature>
<keyword evidence="12" id="KW-0175">Coiled coil</keyword>
<comment type="subcellular location">
    <subcellularLocation>
        <location evidence="1">Cell inner membrane</location>
        <topology evidence="1">Multi-pass membrane protein</topology>
    </subcellularLocation>
</comment>
<keyword evidence="8 13" id="KW-0472">Membrane</keyword>
<gene>
    <name evidence="16" type="ORF">SAMN06273570_2334</name>
</gene>
<dbReference type="InterPro" id="IPR051310">
    <property type="entry name" value="MCP_chemotaxis"/>
</dbReference>
<dbReference type="InterPro" id="IPR003660">
    <property type="entry name" value="HAMP_dom"/>
</dbReference>
<dbReference type="Proteomes" id="UP000219271">
    <property type="component" value="Unassembled WGS sequence"/>
</dbReference>
<evidence type="ECO:0000256" key="3">
    <source>
        <dbReference type="ARBA" id="ARBA00022481"/>
    </source>
</evidence>
<dbReference type="GO" id="GO:0004888">
    <property type="term" value="F:transmembrane signaling receptor activity"/>
    <property type="evidence" value="ECO:0007669"/>
    <property type="project" value="InterPro"/>
</dbReference>
<evidence type="ECO:0000256" key="6">
    <source>
        <dbReference type="ARBA" id="ARBA00022692"/>
    </source>
</evidence>
<dbReference type="SUPFAM" id="SSF58104">
    <property type="entry name" value="Methyl-accepting chemotaxis protein (MCP) signaling domain"/>
    <property type="match status" value="1"/>
</dbReference>
<evidence type="ECO:0000256" key="5">
    <source>
        <dbReference type="ARBA" id="ARBA00022519"/>
    </source>
</evidence>
<accession>A0A286BUW8</accession>
<keyword evidence="6 13" id="KW-0812">Transmembrane</keyword>
<evidence type="ECO:0000256" key="8">
    <source>
        <dbReference type="ARBA" id="ARBA00023136"/>
    </source>
</evidence>
<keyword evidence="7 13" id="KW-1133">Transmembrane helix</keyword>